<keyword evidence="1" id="KW-1133">Transmembrane helix</keyword>
<proteinExistence type="predicted"/>
<protein>
    <recommendedName>
        <fullName evidence="3">MD-2-related lipid-recognition domain-containing protein</fullName>
    </recommendedName>
</protein>
<evidence type="ECO:0000256" key="1">
    <source>
        <dbReference type="SAM" id="Phobius"/>
    </source>
</evidence>
<dbReference type="AlphaFoldDB" id="A0A182R3Y7"/>
<keyword evidence="1" id="KW-0472">Membrane</keyword>
<accession>A0A182R3Y7</accession>
<organism evidence="2">
    <name type="scientific">Anopheles funestus</name>
    <name type="common">African malaria mosquito</name>
    <dbReference type="NCBI Taxonomy" id="62324"/>
    <lineage>
        <taxon>Eukaryota</taxon>
        <taxon>Metazoa</taxon>
        <taxon>Ecdysozoa</taxon>
        <taxon>Arthropoda</taxon>
        <taxon>Hexapoda</taxon>
        <taxon>Insecta</taxon>
        <taxon>Pterygota</taxon>
        <taxon>Neoptera</taxon>
        <taxon>Endopterygota</taxon>
        <taxon>Diptera</taxon>
        <taxon>Nematocera</taxon>
        <taxon>Culicoidea</taxon>
        <taxon>Culicidae</taxon>
        <taxon>Anophelinae</taxon>
        <taxon>Anopheles</taxon>
    </lineage>
</organism>
<name>A0A182R3Y7_ANOFN</name>
<evidence type="ECO:0008006" key="3">
    <source>
        <dbReference type="Google" id="ProtNLM"/>
    </source>
</evidence>
<dbReference type="VEuPathDB" id="VectorBase:AFUN2_012425"/>
<dbReference type="EnsemblMetazoa" id="AFUN000878-RA">
    <property type="protein sequence ID" value="AFUN000878-PA"/>
    <property type="gene ID" value="AFUN000878"/>
</dbReference>
<reference evidence="2" key="1">
    <citation type="submission" date="2020-05" db="UniProtKB">
        <authorList>
            <consortium name="EnsemblMetazoa"/>
        </authorList>
    </citation>
    <scope>IDENTIFICATION</scope>
    <source>
        <strain evidence="2">FUMOZ</strain>
    </source>
</reference>
<dbReference type="VEuPathDB" id="VectorBase:AFUN000878"/>
<keyword evidence="1" id="KW-0812">Transmembrane</keyword>
<feature type="transmembrane region" description="Helical" evidence="1">
    <location>
        <begin position="12"/>
        <end position="32"/>
    </location>
</feature>
<evidence type="ECO:0000313" key="2">
    <source>
        <dbReference type="EnsemblMetazoa" id="AFUN000878-PA"/>
    </source>
</evidence>
<sequence>MCQHIGSLRQKFTSSASMWFTILYLSFLINIANSEFVVEVNKLFKTCANPKKAAPFPLDLSNLQVYLREDEKLVMNGEIKFTQNINPPWGVSIYTHKLDHGEWLPTPYSKHSFNLCIAMHASTEMWYAVTKHMNQTNCPFKKGHVEKFDMVDLGNFGFDDVLADLVGDWRIFLDFSLGPVPHQMKVSCIMNEISILEH</sequence>